<keyword evidence="9" id="KW-0472">Membrane</keyword>
<accession>W8UBV9</accession>
<evidence type="ECO:0000256" key="4">
    <source>
        <dbReference type="ARBA" id="ARBA00022679"/>
    </source>
</evidence>
<feature type="transmembrane region" description="Helical" evidence="9">
    <location>
        <begin position="85"/>
        <end position="103"/>
    </location>
</feature>
<gene>
    <name evidence="11" type="primary">glnK</name>
    <name evidence="11" type="ORF">EAL2_808p06980</name>
</gene>
<dbReference type="PRINTS" id="PR00344">
    <property type="entry name" value="BCTRLSENSOR"/>
</dbReference>
<protein>
    <recommendedName>
        <fullName evidence="2">histidine kinase</fullName>
        <ecNumber evidence="2">2.7.13.3</ecNumber>
    </recommendedName>
</protein>
<keyword evidence="4 11" id="KW-0808">Transferase</keyword>
<dbReference type="RefSeq" id="WP_025437035.1">
    <property type="nucleotide sequence ID" value="NZ_CP007453.1"/>
</dbReference>
<keyword evidence="5" id="KW-0547">Nucleotide-binding</keyword>
<evidence type="ECO:0000256" key="7">
    <source>
        <dbReference type="ARBA" id="ARBA00022840"/>
    </source>
</evidence>
<keyword evidence="7" id="KW-0067">ATP-binding</keyword>
<dbReference type="PANTHER" id="PTHR43065">
    <property type="entry name" value="SENSOR HISTIDINE KINASE"/>
    <property type="match status" value="1"/>
</dbReference>
<keyword evidence="9" id="KW-1133">Transmembrane helix</keyword>
<dbReference type="PANTHER" id="PTHR43065:SF10">
    <property type="entry name" value="PEROXIDE STRESS-ACTIVATED HISTIDINE KINASE MAK3"/>
    <property type="match status" value="1"/>
</dbReference>
<keyword evidence="8" id="KW-0902">Two-component regulatory system</keyword>
<dbReference type="SUPFAM" id="SSF55874">
    <property type="entry name" value="ATPase domain of HSP90 chaperone/DNA topoisomerase II/histidine kinase"/>
    <property type="match status" value="1"/>
</dbReference>
<reference evidence="11 12" key="1">
    <citation type="journal article" date="2014" name="Genome Announc.">
        <title>Complete Genome Sequence of Amino Acid-Utilizing Eubacterium acidaminophilum al-2 (DSM 3953).</title>
        <authorList>
            <person name="Poehlein A."/>
            <person name="Andreesen J.R."/>
            <person name="Daniel R."/>
        </authorList>
    </citation>
    <scope>NUCLEOTIDE SEQUENCE [LARGE SCALE GENOMIC DNA]</scope>
    <source>
        <strain evidence="11 12">DSM 3953</strain>
        <plasmid evidence="12">Plasmid EAL2_808p</plasmid>
    </source>
</reference>
<evidence type="ECO:0000256" key="1">
    <source>
        <dbReference type="ARBA" id="ARBA00000085"/>
    </source>
</evidence>
<feature type="transmembrane region" description="Helical" evidence="9">
    <location>
        <begin position="148"/>
        <end position="172"/>
    </location>
</feature>
<dbReference type="KEGG" id="eac:EAL2_808p06980"/>
<dbReference type="Gene3D" id="3.30.565.10">
    <property type="entry name" value="Histidine kinase-like ATPase, C-terminal domain"/>
    <property type="match status" value="1"/>
</dbReference>
<dbReference type="GO" id="GO:0004673">
    <property type="term" value="F:protein histidine kinase activity"/>
    <property type="evidence" value="ECO:0007669"/>
    <property type="project" value="UniProtKB-EC"/>
</dbReference>
<feature type="transmembrane region" description="Helical" evidence="9">
    <location>
        <begin position="55"/>
        <end position="73"/>
    </location>
</feature>
<dbReference type="EMBL" id="CP007453">
    <property type="protein sequence ID" value="AHM58201.1"/>
    <property type="molecule type" value="Genomic_DNA"/>
</dbReference>
<dbReference type="InterPro" id="IPR003594">
    <property type="entry name" value="HATPase_dom"/>
</dbReference>
<evidence type="ECO:0000313" key="11">
    <source>
        <dbReference type="EMBL" id="AHM58201.1"/>
    </source>
</evidence>
<dbReference type="GO" id="GO:0000160">
    <property type="term" value="P:phosphorelay signal transduction system"/>
    <property type="evidence" value="ECO:0007669"/>
    <property type="project" value="UniProtKB-KW"/>
</dbReference>
<comment type="catalytic activity">
    <reaction evidence="1">
        <text>ATP + protein L-histidine = ADP + protein N-phospho-L-histidine.</text>
        <dbReference type="EC" id="2.7.13.3"/>
    </reaction>
</comment>
<keyword evidence="12" id="KW-1185">Reference proteome</keyword>
<dbReference type="InterPro" id="IPR005467">
    <property type="entry name" value="His_kinase_dom"/>
</dbReference>
<evidence type="ECO:0000256" key="8">
    <source>
        <dbReference type="ARBA" id="ARBA00023012"/>
    </source>
</evidence>
<keyword evidence="6 11" id="KW-0418">Kinase</keyword>
<dbReference type="GO" id="GO:0005524">
    <property type="term" value="F:ATP binding"/>
    <property type="evidence" value="ECO:0007669"/>
    <property type="project" value="UniProtKB-KW"/>
</dbReference>
<keyword evidence="3" id="KW-0597">Phosphoprotein</keyword>
<dbReference type="CDD" id="cd00075">
    <property type="entry name" value="HATPase"/>
    <property type="match status" value="1"/>
</dbReference>
<dbReference type="InterPro" id="IPR036890">
    <property type="entry name" value="HATPase_C_sf"/>
</dbReference>
<evidence type="ECO:0000256" key="2">
    <source>
        <dbReference type="ARBA" id="ARBA00012438"/>
    </source>
</evidence>
<dbReference type="AlphaFoldDB" id="W8UBV9"/>
<feature type="transmembrane region" description="Helical" evidence="9">
    <location>
        <begin position="7"/>
        <end position="25"/>
    </location>
</feature>
<dbReference type="EC" id="2.7.13.3" evidence="2"/>
<keyword evidence="11" id="KW-0614">Plasmid</keyword>
<feature type="transmembrane region" description="Helical" evidence="9">
    <location>
        <begin position="115"/>
        <end position="136"/>
    </location>
</feature>
<keyword evidence="9" id="KW-0812">Transmembrane</keyword>
<organism evidence="11 12">
    <name type="scientific">Peptoclostridium acidaminophilum DSM 3953</name>
    <dbReference type="NCBI Taxonomy" id="1286171"/>
    <lineage>
        <taxon>Bacteria</taxon>
        <taxon>Bacillati</taxon>
        <taxon>Bacillota</taxon>
        <taxon>Clostridia</taxon>
        <taxon>Peptostreptococcales</taxon>
        <taxon>Peptoclostridiaceae</taxon>
        <taxon>Peptoclostridium</taxon>
    </lineage>
</organism>
<evidence type="ECO:0000256" key="6">
    <source>
        <dbReference type="ARBA" id="ARBA00022777"/>
    </source>
</evidence>
<evidence type="ECO:0000256" key="3">
    <source>
        <dbReference type="ARBA" id="ARBA00022553"/>
    </source>
</evidence>
<dbReference type="Proteomes" id="UP000019591">
    <property type="component" value="Plasmid EAL2_808p"/>
</dbReference>
<proteinExistence type="predicted"/>
<dbReference type="InterPro" id="IPR004358">
    <property type="entry name" value="Sig_transdc_His_kin-like_C"/>
</dbReference>
<evidence type="ECO:0000313" key="12">
    <source>
        <dbReference type="Proteomes" id="UP000019591"/>
    </source>
</evidence>
<dbReference type="eggNOG" id="COG3290">
    <property type="taxonomic scope" value="Bacteria"/>
</dbReference>
<dbReference type="PROSITE" id="PS50109">
    <property type="entry name" value="HIS_KIN"/>
    <property type="match status" value="1"/>
</dbReference>
<feature type="domain" description="Histidine kinase" evidence="10">
    <location>
        <begin position="229"/>
        <end position="418"/>
    </location>
</feature>
<dbReference type="SMART" id="SM00387">
    <property type="entry name" value="HATPase_c"/>
    <property type="match status" value="1"/>
</dbReference>
<name>W8UBV9_PEPAC</name>
<dbReference type="HOGENOM" id="CLU_052005_1_0_9"/>
<geneLocation type="plasmid" evidence="11 12">
    <name>EAL2_808p</name>
</geneLocation>
<evidence type="ECO:0000259" key="10">
    <source>
        <dbReference type="PROSITE" id="PS50109"/>
    </source>
</evidence>
<sequence length="429" mass="49584">MWKREKIEQTAMAAAVTVFMGQLYLSPVTGWFRISMAVMTLSILLLYFRQVSAIAVSFIVALAMPFFRAFVEYVSLSRAVPFEDLFANFFPVAIFYILFGILFELFRIREKADNPLLFIISLWFCDSAGNIAEISYRSTSNQFDFSHAVYEIIVIGLIRSVLTYAFYTYSIYYKNRYDREKKEERYREMMLFISSLKSELFFLRKSMNDIEDTMRRSYRLYRELGAGEMKEEALTVAKNIHEIKKDYYRVVDGMENVLSEKNKSSSMNISEIFEIMKENTRKIVAQKGKEIQIEFSCHEDFTTCEFYPIISVLNNLITNAIDAIEEKGKITVSEHADSIFFVLRVEDDGCGIDEGNMEVLFEPGFSTKYDPATGKMSTGIGLAHVNEIVINHFNGQVEVHRKKDGICTVFELKLPREAVENRGQKSDEC</sequence>
<dbReference type="OrthoDB" id="1791938at2"/>
<dbReference type="PATRIC" id="fig|1286171.3.peg.2880"/>
<dbReference type="Pfam" id="PF02518">
    <property type="entry name" value="HATPase_c"/>
    <property type="match status" value="1"/>
</dbReference>
<evidence type="ECO:0000256" key="5">
    <source>
        <dbReference type="ARBA" id="ARBA00022741"/>
    </source>
</evidence>
<evidence type="ECO:0000256" key="9">
    <source>
        <dbReference type="SAM" id="Phobius"/>
    </source>
</evidence>